<reference evidence="2 3" key="1">
    <citation type="journal article" date="2019" name="Nat. Med.">
        <title>A library of human gut bacterial isolates paired with longitudinal multiomics data enables mechanistic microbiome research.</title>
        <authorList>
            <person name="Poyet M."/>
            <person name="Groussin M."/>
            <person name="Gibbons S.M."/>
            <person name="Avila-Pacheco J."/>
            <person name="Jiang X."/>
            <person name="Kearney S.M."/>
            <person name="Perrotta A.R."/>
            <person name="Berdy B."/>
            <person name="Zhao S."/>
            <person name="Lieberman T.D."/>
            <person name="Swanson P.K."/>
            <person name="Smith M."/>
            <person name="Roesemann S."/>
            <person name="Alexander J.E."/>
            <person name="Rich S.A."/>
            <person name="Livny J."/>
            <person name="Vlamakis H."/>
            <person name="Clish C."/>
            <person name="Bullock K."/>
            <person name="Deik A."/>
            <person name="Scott J."/>
            <person name="Pierce K.A."/>
            <person name="Xavier R.J."/>
            <person name="Alm E.J."/>
        </authorList>
    </citation>
    <scope>NUCLEOTIDE SEQUENCE [LARGE SCALE GENOMIC DNA]</scope>
    <source>
        <strain evidence="2 3">BIOML-A163</strain>
    </source>
</reference>
<proteinExistence type="predicted"/>
<evidence type="ECO:0000313" key="2">
    <source>
        <dbReference type="EMBL" id="KAA3930818.1"/>
    </source>
</evidence>
<evidence type="ECO:0000313" key="3">
    <source>
        <dbReference type="Proteomes" id="UP000323717"/>
    </source>
</evidence>
<dbReference type="Proteomes" id="UP000323717">
    <property type="component" value="Unassembled WGS sequence"/>
</dbReference>
<feature type="region of interest" description="Disordered" evidence="1">
    <location>
        <begin position="25"/>
        <end position="51"/>
    </location>
</feature>
<feature type="non-terminal residue" evidence="2">
    <location>
        <position position="1"/>
    </location>
</feature>
<accession>A0A5M5BPZ8</accession>
<dbReference type="AlphaFoldDB" id="A0A5M5BPZ8"/>
<evidence type="ECO:0000256" key="1">
    <source>
        <dbReference type="SAM" id="MobiDB-lite"/>
    </source>
</evidence>
<name>A0A5M5BPZ8_BACOV</name>
<sequence>AEHRAMLDDYIARTKDDYRSLKVDADPRCRNHTPGYPNHKGPGVREILKRK</sequence>
<gene>
    <name evidence="2" type="ORF">F3D71_31785</name>
</gene>
<organism evidence="2 3">
    <name type="scientific">Bacteroides ovatus</name>
    <dbReference type="NCBI Taxonomy" id="28116"/>
    <lineage>
        <taxon>Bacteria</taxon>
        <taxon>Pseudomonadati</taxon>
        <taxon>Bacteroidota</taxon>
        <taxon>Bacteroidia</taxon>
        <taxon>Bacteroidales</taxon>
        <taxon>Bacteroidaceae</taxon>
        <taxon>Bacteroides</taxon>
    </lineage>
</organism>
<dbReference type="EMBL" id="VWLE01001030">
    <property type="protein sequence ID" value="KAA3930818.1"/>
    <property type="molecule type" value="Genomic_DNA"/>
</dbReference>
<protein>
    <submittedName>
        <fullName evidence="2">Sulfatase</fullName>
    </submittedName>
</protein>
<comment type="caution">
    <text evidence="2">The sequence shown here is derived from an EMBL/GenBank/DDBJ whole genome shotgun (WGS) entry which is preliminary data.</text>
</comment>